<dbReference type="PROSITE" id="PS01278">
    <property type="entry name" value="MTTASE_RADICAL"/>
    <property type="match status" value="1"/>
</dbReference>
<keyword evidence="12" id="KW-1185">Reference proteome</keyword>
<dbReference type="NCBIfam" id="TIGR01579">
    <property type="entry name" value="MiaB-like-C"/>
    <property type="match status" value="1"/>
</dbReference>
<evidence type="ECO:0000256" key="4">
    <source>
        <dbReference type="ARBA" id="ARBA00022679"/>
    </source>
</evidence>
<keyword evidence="4" id="KW-0808">Transferase</keyword>
<dbReference type="NCBIfam" id="TIGR00089">
    <property type="entry name" value="MiaB/RimO family radical SAM methylthiotransferase"/>
    <property type="match status" value="1"/>
</dbReference>
<dbReference type="Pfam" id="PF04055">
    <property type="entry name" value="Radical_SAM"/>
    <property type="match status" value="1"/>
</dbReference>
<dbReference type="InterPro" id="IPR013848">
    <property type="entry name" value="Methylthiotransferase_N"/>
</dbReference>
<dbReference type="CDD" id="cd01335">
    <property type="entry name" value="Radical_SAM"/>
    <property type="match status" value="1"/>
</dbReference>
<dbReference type="EMBL" id="CP118868">
    <property type="protein sequence ID" value="WEG35530.1"/>
    <property type="molecule type" value="Genomic_DNA"/>
</dbReference>
<evidence type="ECO:0000256" key="6">
    <source>
        <dbReference type="ARBA" id="ARBA00022723"/>
    </source>
</evidence>
<dbReference type="PANTHER" id="PTHR43837:SF1">
    <property type="entry name" value="RIBOSOMAL PROTEIN US12 METHYLTHIOTRANSFERASE RIMO"/>
    <property type="match status" value="1"/>
</dbReference>
<comment type="cofactor">
    <cofactor evidence="1">
        <name>[4Fe-4S] cluster</name>
        <dbReference type="ChEBI" id="CHEBI:49883"/>
    </cofactor>
</comment>
<keyword evidence="3" id="KW-0963">Cytoplasm</keyword>
<dbReference type="Gene3D" id="3.80.30.20">
    <property type="entry name" value="tm_1862 like domain"/>
    <property type="match status" value="1"/>
</dbReference>
<dbReference type="Pfam" id="PF00919">
    <property type="entry name" value="UPF0004"/>
    <property type="match status" value="1"/>
</dbReference>
<keyword evidence="2" id="KW-0004">4Fe-4S</keyword>
<evidence type="ECO:0000256" key="7">
    <source>
        <dbReference type="ARBA" id="ARBA00023004"/>
    </source>
</evidence>
<dbReference type="InterPro" id="IPR006467">
    <property type="entry name" value="MiaB-like_bact"/>
</dbReference>
<organism evidence="11 12">
    <name type="scientific">Amygdalobacter indicium</name>
    <dbReference type="NCBI Taxonomy" id="3029272"/>
    <lineage>
        <taxon>Bacteria</taxon>
        <taxon>Bacillati</taxon>
        <taxon>Bacillota</taxon>
        <taxon>Clostridia</taxon>
        <taxon>Eubacteriales</taxon>
        <taxon>Oscillospiraceae</taxon>
        <taxon>Amygdalobacter</taxon>
    </lineage>
</organism>
<dbReference type="PROSITE" id="PS51918">
    <property type="entry name" value="RADICAL_SAM"/>
    <property type="match status" value="1"/>
</dbReference>
<reference evidence="11 12" key="1">
    <citation type="submission" date="2023-02" db="EMBL/GenBank/DDBJ databases">
        <title>Novel Oscillospiraceae bacterial genomes.</title>
        <authorList>
            <person name="Srinivasan S."/>
            <person name="Austin M.N."/>
            <person name="Fiedler T.L."/>
            <person name="Strenk S.M."/>
            <person name="Agnew K.J."/>
            <person name="Nagana Gowda G.A."/>
            <person name="Raftery D."/>
            <person name="Beamer M.A."/>
            <person name="Achilles S.L."/>
            <person name="Wiesenfeld H.C."/>
            <person name="Fredricks D.N."/>
            <person name="Hillier S.L."/>
        </authorList>
    </citation>
    <scope>NUCLEOTIDE SEQUENCE [LARGE SCALE GENOMIC DNA]</scope>
    <source>
        <strain evidence="11 12">CHIC02 1186E3-8</strain>
    </source>
</reference>
<dbReference type="SFLD" id="SFLDG01061">
    <property type="entry name" value="methylthiotransferase"/>
    <property type="match status" value="1"/>
</dbReference>
<keyword evidence="8" id="KW-0411">Iron-sulfur</keyword>
<dbReference type="RefSeq" id="WP_315571652.1">
    <property type="nucleotide sequence ID" value="NZ_CP118868.1"/>
</dbReference>
<dbReference type="SFLD" id="SFLDG01082">
    <property type="entry name" value="B12-binding_domain_containing"/>
    <property type="match status" value="1"/>
</dbReference>
<dbReference type="InterPro" id="IPR005839">
    <property type="entry name" value="Methylthiotransferase"/>
</dbReference>
<dbReference type="InterPro" id="IPR006638">
    <property type="entry name" value="Elp3/MiaA/NifB-like_rSAM"/>
</dbReference>
<name>A0ABY8C4B8_9FIRM</name>
<dbReference type="SMART" id="SM00729">
    <property type="entry name" value="Elp3"/>
    <property type="match status" value="1"/>
</dbReference>
<dbReference type="InterPro" id="IPR023404">
    <property type="entry name" value="rSAM_horseshoe"/>
</dbReference>
<dbReference type="PANTHER" id="PTHR43837">
    <property type="entry name" value="RIBOSOMAL PROTEIN S12 METHYLTHIOTRANSFERASE RIMO"/>
    <property type="match status" value="1"/>
</dbReference>
<keyword evidence="5" id="KW-0949">S-adenosyl-L-methionine</keyword>
<evidence type="ECO:0000259" key="9">
    <source>
        <dbReference type="PROSITE" id="PS51449"/>
    </source>
</evidence>
<sequence length="474" mass="54008">MQEQGTTARIIFKIITLGCRVNRYESDAISQQLQSYGWEDQDLIEDGESLPQVYIINTCGVTQEAARKSRQMVHKCLKNNPAAYVVAVGCQVDLAHDTLGAHMGIGNDDKNNAAQLVYRQYRDFLEQKGVTYPTVLIPVKQASCTFSDYGIVRKQHETRAFIKIQDGCQLNCSYCAIPFARGPVRSRPLDKIVEEATMLLANGFKEIVLTGIHISSYGLDWRKSGINLSLIDVLRAIDILPGLQRLRLGSLEPRLINKKFIADIADLQHLTPHFHLSLQSGSDTVLRRMRRRYTTGEYSRAIDLLKNLYKDLNLTTDIIAGFPGETYEEHQESMRYVAAKGFTHLHVFPFSRRAGTVADSLPNQLDNTLKRARTKEFIKLNNELWRARAKTEIGREHEVLLEAAIAPEQCLNDMQRQFYQLPDVVQEMNGYSFNYLPVRVFFTSQQQVDLYRCNDLVKVVIFSYDGDNLFGKII</sequence>
<dbReference type="Proteomes" id="UP001220478">
    <property type="component" value="Chromosome"/>
</dbReference>
<evidence type="ECO:0000256" key="1">
    <source>
        <dbReference type="ARBA" id="ARBA00001966"/>
    </source>
</evidence>
<evidence type="ECO:0000313" key="12">
    <source>
        <dbReference type="Proteomes" id="UP001220478"/>
    </source>
</evidence>
<dbReference type="PROSITE" id="PS51449">
    <property type="entry name" value="MTTASE_N"/>
    <property type="match status" value="1"/>
</dbReference>
<dbReference type="InterPro" id="IPR058240">
    <property type="entry name" value="rSAM_sf"/>
</dbReference>
<dbReference type="InterPro" id="IPR038135">
    <property type="entry name" value="Methylthiotransferase_N_sf"/>
</dbReference>
<evidence type="ECO:0000259" key="10">
    <source>
        <dbReference type="PROSITE" id="PS51918"/>
    </source>
</evidence>
<feature type="domain" description="MTTase N-terminal" evidence="9">
    <location>
        <begin position="10"/>
        <end position="122"/>
    </location>
</feature>
<keyword evidence="6" id="KW-0479">Metal-binding</keyword>
<evidence type="ECO:0000313" key="11">
    <source>
        <dbReference type="EMBL" id="WEG35530.1"/>
    </source>
</evidence>
<evidence type="ECO:0000256" key="8">
    <source>
        <dbReference type="ARBA" id="ARBA00023014"/>
    </source>
</evidence>
<keyword evidence="7" id="KW-0408">Iron</keyword>
<evidence type="ECO:0000256" key="5">
    <source>
        <dbReference type="ARBA" id="ARBA00022691"/>
    </source>
</evidence>
<gene>
    <name evidence="11" type="primary">mtaB</name>
    <name evidence="11" type="ORF">PYS61_06295</name>
</gene>
<dbReference type="Gene3D" id="3.40.50.12160">
    <property type="entry name" value="Methylthiotransferase, N-terminal domain"/>
    <property type="match status" value="1"/>
</dbReference>
<dbReference type="InterPro" id="IPR020612">
    <property type="entry name" value="Methylthiotransferase_CS"/>
</dbReference>
<protein>
    <submittedName>
        <fullName evidence="11">tRNA (N(6)-L-threonylcarbamoyladenosine(37)-C(2))-methylthiotransferase MtaB</fullName>
    </submittedName>
</protein>
<dbReference type="SUPFAM" id="SSF102114">
    <property type="entry name" value="Radical SAM enzymes"/>
    <property type="match status" value="1"/>
</dbReference>
<feature type="domain" description="Radical SAM core" evidence="10">
    <location>
        <begin position="154"/>
        <end position="387"/>
    </location>
</feature>
<evidence type="ECO:0000256" key="3">
    <source>
        <dbReference type="ARBA" id="ARBA00022490"/>
    </source>
</evidence>
<evidence type="ECO:0000256" key="2">
    <source>
        <dbReference type="ARBA" id="ARBA00022485"/>
    </source>
</evidence>
<accession>A0ABY8C4B8</accession>
<dbReference type="SFLD" id="SFLDS00029">
    <property type="entry name" value="Radical_SAM"/>
    <property type="match status" value="1"/>
</dbReference>
<dbReference type="InterPro" id="IPR005840">
    <property type="entry name" value="Ribosomal_uS12_MeSTrfase_RimO"/>
</dbReference>
<dbReference type="InterPro" id="IPR007197">
    <property type="entry name" value="rSAM"/>
</dbReference>
<proteinExistence type="predicted"/>